<protein>
    <submittedName>
        <fullName evidence="2">BA75_04192T0</fullName>
    </submittedName>
</protein>
<evidence type="ECO:0000313" key="3">
    <source>
        <dbReference type="Proteomes" id="UP000094565"/>
    </source>
</evidence>
<dbReference type="PANTHER" id="PTHR15492:SF1">
    <property type="entry name" value="CYCLIN-D1-BINDING PROTEIN 1"/>
    <property type="match status" value="1"/>
</dbReference>
<organism evidence="2 3">
    <name type="scientific">Komagataella pastoris</name>
    <name type="common">Yeast</name>
    <name type="synonym">Pichia pastoris</name>
    <dbReference type="NCBI Taxonomy" id="4922"/>
    <lineage>
        <taxon>Eukaryota</taxon>
        <taxon>Fungi</taxon>
        <taxon>Dikarya</taxon>
        <taxon>Ascomycota</taxon>
        <taxon>Saccharomycotina</taxon>
        <taxon>Pichiomycetes</taxon>
        <taxon>Pichiales</taxon>
        <taxon>Pichiaceae</taxon>
        <taxon>Komagataella</taxon>
    </lineage>
</organism>
<dbReference type="InterPro" id="IPR049317">
    <property type="entry name" value="GCIP-like_N"/>
</dbReference>
<accession>A0A1B2JGK3</accession>
<dbReference type="EMBL" id="CP014586">
    <property type="protein sequence ID" value="ANZ77021.1"/>
    <property type="molecule type" value="Genomic_DNA"/>
</dbReference>
<reference evidence="2 3" key="1">
    <citation type="submission" date="2016-02" db="EMBL/GenBank/DDBJ databases">
        <title>Comparative genomic and transcriptomic foundation for Pichia pastoris.</title>
        <authorList>
            <person name="Love K.R."/>
            <person name="Shah K.A."/>
            <person name="Whittaker C.A."/>
            <person name="Wu J."/>
            <person name="Bartlett M.C."/>
            <person name="Ma D."/>
            <person name="Leeson R.L."/>
            <person name="Priest M."/>
            <person name="Young S.K."/>
            <person name="Love J.C."/>
        </authorList>
    </citation>
    <scope>NUCLEOTIDE SEQUENCE [LARGE SCALE GENOMIC DNA]</scope>
    <source>
        <strain evidence="2 3">ATCC 28485</strain>
    </source>
</reference>
<dbReference type="Gene3D" id="1.20.1410.10">
    <property type="entry name" value="I/LWEQ domain"/>
    <property type="match status" value="1"/>
</dbReference>
<evidence type="ECO:0000313" key="2">
    <source>
        <dbReference type="EMBL" id="ANZ77021.1"/>
    </source>
</evidence>
<dbReference type="Proteomes" id="UP000094565">
    <property type="component" value="Chromosome 3"/>
</dbReference>
<proteinExistence type="predicted"/>
<keyword evidence="3" id="KW-1185">Reference proteome</keyword>
<dbReference type="AlphaFoldDB" id="A0A1B2JGK3"/>
<dbReference type="PANTHER" id="PTHR15492">
    <property type="entry name" value="CYCLIN D1-BINDING PROTEIN 1"/>
    <property type="match status" value="1"/>
</dbReference>
<dbReference type="GO" id="GO:0005634">
    <property type="term" value="C:nucleus"/>
    <property type="evidence" value="ECO:0007669"/>
    <property type="project" value="TreeGrafter"/>
</dbReference>
<dbReference type="Pfam" id="PF13324">
    <property type="entry name" value="GCIP_N"/>
    <property type="match status" value="1"/>
</dbReference>
<name>A0A1B2JGK3_PICPA</name>
<dbReference type="OrthoDB" id="4088536at2759"/>
<gene>
    <name evidence="2" type="ORF">ATY40_BA7504192</name>
</gene>
<sequence>MTEKEPSQDDLKKKLASLQEEATYWSNVIGTIKKSSSTKDIQPATLEDPVNELIKVSKLLHNESTKMGLVFKAPLQSGPAYRQTEKLGETQRLMVSIASQLNSLQSREKLSNLFVDAVLSGIEKCLSLTSEISSEYQKLGESSVDEQVDDDIRLAPVAKLWEAIDGLKSLCEQGSPVLLKETSNQSKGLIKDALEEFEEWIVDPSSFSGDPFGIDEADDEEEIIVDEKLLEKASHFKDKFKLILLLLNPLSVKSYTFLTGQEIDKLANNQRKLSYFVDEIVISLTMNQDLEGSTALYQDLETECENLFELVLRCCGNDEKKIKWFTAWKVKFDAKN</sequence>
<feature type="domain" description="Cyclin-D1-binding protein 1-like N-terminal" evidence="1">
    <location>
        <begin position="52"/>
        <end position="201"/>
    </location>
</feature>
<evidence type="ECO:0000259" key="1">
    <source>
        <dbReference type="Pfam" id="PF13324"/>
    </source>
</evidence>
<dbReference type="InterPro" id="IPR026907">
    <property type="entry name" value="GCIP-like"/>
</dbReference>